<keyword evidence="10" id="KW-1185">Reference proteome</keyword>
<keyword evidence="3 7" id="KW-0028">Amino-acid biosynthesis</keyword>
<comment type="function">
    <text evidence="7">Catalyzes the transfer of the enolpyruvyl moiety of phosphoenolpyruvate (PEP) to the 5-hydroxyl of shikimate-3-phosphate (S3P) to produce enolpyruvyl shikimate-3-phosphate and inorganic phosphate.</text>
</comment>
<dbReference type="InterPro" id="IPR013792">
    <property type="entry name" value="RNA3'P_cycl/enolpyr_Trfase_a/b"/>
</dbReference>
<keyword evidence="5 7" id="KW-0057">Aromatic amino acid biosynthesis</keyword>
<evidence type="ECO:0000313" key="9">
    <source>
        <dbReference type="EMBL" id="MFC6315018.1"/>
    </source>
</evidence>
<reference evidence="10" key="1">
    <citation type="journal article" date="2019" name="Int. J. Syst. Evol. Microbiol.">
        <title>The Global Catalogue of Microorganisms (GCM) 10K type strain sequencing project: providing services to taxonomists for standard genome sequencing and annotation.</title>
        <authorList>
            <consortium name="The Broad Institute Genomics Platform"/>
            <consortium name="The Broad Institute Genome Sequencing Center for Infectious Disease"/>
            <person name="Wu L."/>
            <person name="Ma J."/>
        </authorList>
    </citation>
    <scope>NUCLEOTIDE SEQUENCE [LARGE SCALE GENOMIC DNA]</scope>
    <source>
        <strain evidence="10">CCM 8897</strain>
    </source>
</reference>
<feature type="binding site" evidence="7">
    <location>
        <position position="29"/>
    </location>
    <ligand>
        <name>phosphoenolpyruvate</name>
        <dbReference type="ChEBI" id="CHEBI:58702"/>
    </ligand>
</feature>
<feature type="binding site" evidence="7">
    <location>
        <position position="131"/>
    </location>
    <ligand>
        <name>phosphoenolpyruvate</name>
        <dbReference type="ChEBI" id="CHEBI:58702"/>
    </ligand>
</feature>
<feature type="active site" description="Proton acceptor" evidence="7">
    <location>
        <position position="327"/>
    </location>
</feature>
<feature type="binding site" evidence="7">
    <location>
        <position position="103"/>
    </location>
    <ligand>
        <name>phosphoenolpyruvate</name>
        <dbReference type="ChEBI" id="CHEBI:58702"/>
    </ligand>
</feature>
<feature type="binding site" evidence="7">
    <location>
        <position position="30"/>
    </location>
    <ligand>
        <name>3-phosphoshikimate</name>
        <dbReference type="ChEBI" id="CHEBI:145989"/>
    </ligand>
</feature>
<feature type="binding site" evidence="7">
    <location>
        <position position="403"/>
    </location>
    <ligand>
        <name>phosphoenolpyruvate</name>
        <dbReference type="ChEBI" id="CHEBI:58702"/>
    </ligand>
</feature>
<feature type="binding site" evidence="7">
    <location>
        <position position="34"/>
    </location>
    <ligand>
        <name>3-phosphoshikimate</name>
        <dbReference type="ChEBI" id="CHEBI:145989"/>
    </ligand>
</feature>
<dbReference type="GO" id="GO:0003866">
    <property type="term" value="F:3-phosphoshikimate 1-carboxyvinyltransferase activity"/>
    <property type="evidence" value="ECO:0007669"/>
    <property type="project" value="UniProtKB-EC"/>
</dbReference>
<feature type="binding site" evidence="7">
    <location>
        <position position="29"/>
    </location>
    <ligand>
        <name>3-phosphoshikimate</name>
        <dbReference type="ChEBI" id="CHEBI:145989"/>
    </ligand>
</feature>
<feature type="binding site" evidence="7">
    <location>
        <position position="177"/>
    </location>
    <ligand>
        <name>3-phosphoshikimate</name>
        <dbReference type="ChEBI" id="CHEBI:145989"/>
    </ligand>
</feature>
<evidence type="ECO:0000256" key="4">
    <source>
        <dbReference type="ARBA" id="ARBA00022679"/>
    </source>
</evidence>
<dbReference type="SUPFAM" id="SSF55205">
    <property type="entry name" value="EPT/RTPC-like"/>
    <property type="match status" value="1"/>
</dbReference>
<evidence type="ECO:0000256" key="2">
    <source>
        <dbReference type="ARBA" id="ARBA00009948"/>
    </source>
</evidence>
<name>A0ABW1UMX4_9LACO</name>
<accession>A0ABW1UMX4</accession>
<evidence type="ECO:0000256" key="6">
    <source>
        <dbReference type="ARBA" id="ARBA00044633"/>
    </source>
</evidence>
<dbReference type="InterPro" id="IPR006264">
    <property type="entry name" value="EPSP_synthase"/>
</dbReference>
<dbReference type="NCBIfam" id="TIGR01356">
    <property type="entry name" value="aroA"/>
    <property type="match status" value="1"/>
</dbReference>
<evidence type="ECO:0000313" key="10">
    <source>
        <dbReference type="Proteomes" id="UP001596310"/>
    </source>
</evidence>
<dbReference type="InterPro" id="IPR001986">
    <property type="entry name" value="Enolpyruvate_Tfrase_dom"/>
</dbReference>
<dbReference type="PANTHER" id="PTHR21090">
    <property type="entry name" value="AROM/DEHYDROQUINATE SYNTHASE"/>
    <property type="match status" value="1"/>
</dbReference>
<dbReference type="Proteomes" id="UP001596310">
    <property type="component" value="Unassembled WGS sequence"/>
</dbReference>
<keyword evidence="4 7" id="KW-0808">Transferase</keyword>
<dbReference type="PANTHER" id="PTHR21090:SF5">
    <property type="entry name" value="PENTAFUNCTIONAL AROM POLYPEPTIDE"/>
    <property type="match status" value="1"/>
</dbReference>
<dbReference type="InterPro" id="IPR036968">
    <property type="entry name" value="Enolpyruvate_Tfrase_sf"/>
</dbReference>
<sequence length="446" mass="47714">MTPTTLFTTEFDPTIDAGLQGNYQTPGDKSISHRALLLGALAQGTTVIHGLLPAADIRSTQQALQSLGVKLITRDHTTEVIGQGGWQFQPTAEAVSLDLGNSGTTTRLLLGLLARQRFTSHLQGDASLSQRPLRDIIEPLSEMGAKFTTETATLPLMIAPNQWLNGLRYRLPVASAQLKSALILAALQADQPSVFWELAPTRDHTERLLQLFGAQVTATAGKIQVTPQRQPLQAQELTIPGDPSSAAFMICAALFRPHSRLTITNHSLNPTRTGLLRLLQALGAPITILPSSQTKTVEPAADLLVETWTQPTGTIQIDQHNLGGVIDEVPLLALLATQLPGTSVITDAATLRHKETDRLAVITEQLRLFGARIDENPTGLVIHGGHALHAPTVATLNSHGDHRIAMTLVIAELLLQAKVPIAGLDSIAISNPTFLQDLVRALGGPA</sequence>
<feature type="domain" description="Enolpyruvate transferase" evidence="8">
    <location>
        <begin position="18"/>
        <end position="438"/>
    </location>
</feature>
<comment type="catalytic activity">
    <reaction evidence="6">
        <text>3-phosphoshikimate + phosphoenolpyruvate = 5-O-(1-carboxyvinyl)-3-phosphoshikimate + phosphate</text>
        <dbReference type="Rhea" id="RHEA:21256"/>
        <dbReference type="ChEBI" id="CHEBI:43474"/>
        <dbReference type="ChEBI" id="CHEBI:57701"/>
        <dbReference type="ChEBI" id="CHEBI:58702"/>
        <dbReference type="ChEBI" id="CHEBI:145989"/>
        <dbReference type="EC" id="2.5.1.19"/>
    </reaction>
    <physiologicalReaction direction="left-to-right" evidence="6">
        <dbReference type="Rhea" id="RHEA:21257"/>
    </physiologicalReaction>
</comment>
<evidence type="ECO:0000256" key="5">
    <source>
        <dbReference type="ARBA" id="ARBA00023141"/>
    </source>
</evidence>
<dbReference type="InterPro" id="IPR023193">
    <property type="entry name" value="EPSP_synthase_CS"/>
</dbReference>
<evidence type="ECO:0000256" key="3">
    <source>
        <dbReference type="ARBA" id="ARBA00022605"/>
    </source>
</evidence>
<feature type="binding site" evidence="7">
    <location>
        <position position="177"/>
    </location>
    <ligand>
        <name>phosphoenolpyruvate</name>
        <dbReference type="ChEBI" id="CHEBI:58702"/>
    </ligand>
</feature>
<dbReference type="Pfam" id="PF00275">
    <property type="entry name" value="EPSP_synthase"/>
    <property type="match status" value="1"/>
</dbReference>
<dbReference type="CDD" id="cd01556">
    <property type="entry name" value="EPSP_synthase"/>
    <property type="match status" value="1"/>
</dbReference>
<comment type="subunit">
    <text evidence="7">Monomer.</text>
</comment>
<comment type="similarity">
    <text evidence="2 7">Belongs to the EPSP synthase family.</text>
</comment>
<evidence type="ECO:0000256" key="1">
    <source>
        <dbReference type="ARBA" id="ARBA00004811"/>
    </source>
</evidence>
<proteinExistence type="inferred from homology"/>
<feature type="binding site" evidence="7">
    <location>
        <position position="354"/>
    </location>
    <ligand>
        <name>3-phosphoshikimate</name>
        <dbReference type="ChEBI" id="CHEBI:145989"/>
    </ligand>
</feature>
<organism evidence="9 10">
    <name type="scientific">Lapidilactobacillus achengensis</name>
    <dbReference type="NCBI Taxonomy" id="2486000"/>
    <lineage>
        <taxon>Bacteria</taxon>
        <taxon>Bacillati</taxon>
        <taxon>Bacillota</taxon>
        <taxon>Bacilli</taxon>
        <taxon>Lactobacillales</taxon>
        <taxon>Lactobacillaceae</taxon>
        <taxon>Lapidilactobacillus</taxon>
    </lineage>
</organism>
<evidence type="ECO:0000259" key="8">
    <source>
        <dbReference type="Pfam" id="PF00275"/>
    </source>
</evidence>
<gene>
    <name evidence="7 9" type="primary">aroA</name>
    <name evidence="9" type="ORF">ACFQHW_05465</name>
</gene>
<feature type="binding site" evidence="7">
    <location>
        <position position="358"/>
    </location>
    <ligand>
        <name>phosphoenolpyruvate</name>
        <dbReference type="ChEBI" id="CHEBI:58702"/>
    </ligand>
</feature>
<evidence type="ECO:0000256" key="7">
    <source>
        <dbReference type="HAMAP-Rule" id="MF_00210"/>
    </source>
</evidence>
<comment type="caution">
    <text evidence="7">Lacks conserved residue(s) required for the propagation of feature annotation.</text>
</comment>
<dbReference type="PROSITE" id="PS00885">
    <property type="entry name" value="EPSP_SYNTHASE_2"/>
    <property type="match status" value="1"/>
</dbReference>
<dbReference type="EMBL" id="JBHSSM010000015">
    <property type="protein sequence ID" value="MFC6315018.1"/>
    <property type="molecule type" value="Genomic_DNA"/>
</dbReference>
<dbReference type="PIRSF" id="PIRSF000505">
    <property type="entry name" value="EPSPS"/>
    <property type="match status" value="1"/>
</dbReference>
<dbReference type="RefSeq" id="WP_125595946.1">
    <property type="nucleotide sequence ID" value="NZ_JBHSSM010000015.1"/>
</dbReference>
<comment type="subcellular location">
    <subcellularLocation>
        <location evidence="7">Cytoplasm</location>
    </subcellularLocation>
</comment>
<comment type="pathway">
    <text evidence="1 7">Metabolic intermediate biosynthesis; chorismate biosynthesis; chorismate from D-erythrose 4-phosphate and phosphoenolpyruvate: step 6/7.</text>
</comment>
<feature type="binding site" evidence="7">
    <location>
        <position position="175"/>
    </location>
    <ligand>
        <name>3-phosphoshikimate</name>
        <dbReference type="ChEBI" id="CHEBI:145989"/>
    </ligand>
</feature>
<dbReference type="EC" id="2.5.1.19" evidence="7"/>
<dbReference type="Gene3D" id="3.65.10.10">
    <property type="entry name" value="Enolpyruvate transferase domain"/>
    <property type="match status" value="2"/>
</dbReference>
<dbReference type="HAMAP" id="MF_00210">
    <property type="entry name" value="EPSP_synth"/>
    <property type="match status" value="1"/>
</dbReference>
<dbReference type="PROSITE" id="PS00104">
    <property type="entry name" value="EPSP_SYNTHASE_1"/>
    <property type="match status" value="1"/>
</dbReference>
<keyword evidence="7" id="KW-0963">Cytoplasm</keyword>
<comment type="caution">
    <text evidence="9">The sequence shown here is derived from an EMBL/GenBank/DDBJ whole genome shotgun (WGS) entry which is preliminary data.</text>
</comment>
<protein>
    <recommendedName>
        <fullName evidence="7">3-phosphoshikimate 1-carboxyvinyltransferase</fullName>
        <ecNumber evidence="7">2.5.1.19</ecNumber>
    </recommendedName>
    <alternativeName>
        <fullName evidence="7">5-enolpyruvylshikimate-3-phosphate synthase</fullName>
        <shortName evidence="7">EPSP synthase</shortName>
        <shortName evidence="7">EPSPS</shortName>
    </alternativeName>
</protein>
<feature type="binding site" evidence="7">
    <location>
        <position position="327"/>
    </location>
    <ligand>
        <name>3-phosphoshikimate</name>
        <dbReference type="ChEBI" id="CHEBI:145989"/>
    </ligand>
</feature>